<evidence type="ECO:0000313" key="1">
    <source>
        <dbReference type="Proteomes" id="UP000887579"/>
    </source>
</evidence>
<protein>
    <submittedName>
        <fullName evidence="2">Uncharacterized protein</fullName>
    </submittedName>
</protein>
<accession>A0AC34FXU9</accession>
<dbReference type="WBParaSite" id="ES5_v2.g22152.t1">
    <property type="protein sequence ID" value="ES5_v2.g22152.t1"/>
    <property type="gene ID" value="ES5_v2.g22152"/>
</dbReference>
<sequence length="203" mass="23093">MCISTDSYTIDNNGEKKNLQTCIKSSSKFYGHSEEQNHEMFDERKENHTKDFSKIDNYFSSNLNKSTLSLHITAYENSVEASSHVKENIEEEHSKTKSIKFDFNKKWENALKYSTSIAQNPFEFPRQQENQSIKPEVMQFKASQRLLNPNLSGNKAMLGLGAYGSDSDNSDTEVSPKKVAVTSTTKLLEKTKAPIPKFDDEES</sequence>
<reference evidence="2" key="1">
    <citation type="submission" date="2022-11" db="UniProtKB">
        <authorList>
            <consortium name="WormBaseParasite"/>
        </authorList>
    </citation>
    <scope>IDENTIFICATION</scope>
</reference>
<proteinExistence type="predicted"/>
<dbReference type="Proteomes" id="UP000887579">
    <property type="component" value="Unplaced"/>
</dbReference>
<organism evidence="1 2">
    <name type="scientific">Panagrolaimus sp. ES5</name>
    <dbReference type="NCBI Taxonomy" id="591445"/>
    <lineage>
        <taxon>Eukaryota</taxon>
        <taxon>Metazoa</taxon>
        <taxon>Ecdysozoa</taxon>
        <taxon>Nematoda</taxon>
        <taxon>Chromadorea</taxon>
        <taxon>Rhabditida</taxon>
        <taxon>Tylenchina</taxon>
        <taxon>Panagrolaimomorpha</taxon>
        <taxon>Panagrolaimoidea</taxon>
        <taxon>Panagrolaimidae</taxon>
        <taxon>Panagrolaimus</taxon>
    </lineage>
</organism>
<evidence type="ECO:0000313" key="2">
    <source>
        <dbReference type="WBParaSite" id="ES5_v2.g22152.t1"/>
    </source>
</evidence>
<name>A0AC34FXU9_9BILA</name>